<reference evidence="1 2" key="2">
    <citation type="journal article" date="2022" name="Mol. Ecol. Resour.">
        <title>The genomes of chicory, endive, great burdock and yacon provide insights into Asteraceae paleo-polyploidization history and plant inulin production.</title>
        <authorList>
            <person name="Fan W."/>
            <person name="Wang S."/>
            <person name="Wang H."/>
            <person name="Wang A."/>
            <person name="Jiang F."/>
            <person name="Liu H."/>
            <person name="Zhao H."/>
            <person name="Xu D."/>
            <person name="Zhang Y."/>
        </authorList>
    </citation>
    <scope>NUCLEOTIDE SEQUENCE [LARGE SCALE GENOMIC DNA]</scope>
    <source>
        <strain evidence="2">cv. Niubang</strain>
    </source>
</reference>
<gene>
    <name evidence="1" type="ORF">L6452_14589</name>
</gene>
<evidence type="ECO:0000313" key="2">
    <source>
        <dbReference type="Proteomes" id="UP001055879"/>
    </source>
</evidence>
<proteinExistence type="predicted"/>
<protein>
    <submittedName>
        <fullName evidence="1">Uncharacterized protein</fullName>
    </submittedName>
</protein>
<organism evidence="1 2">
    <name type="scientific">Arctium lappa</name>
    <name type="common">Greater burdock</name>
    <name type="synonym">Lappa major</name>
    <dbReference type="NCBI Taxonomy" id="4217"/>
    <lineage>
        <taxon>Eukaryota</taxon>
        <taxon>Viridiplantae</taxon>
        <taxon>Streptophyta</taxon>
        <taxon>Embryophyta</taxon>
        <taxon>Tracheophyta</taxon>
        <taxon>Spermatophyta</taxon>
        <taxon>Magnoliopsida</taxon>
        <taxon>eudicotyledons</taxon>
        <taxon>Gunneridae</taxon>
        <taxon>Pentapetalae</taxon>
        <taxon>asterids</taxon>
        <taxon>campanulids</taxon>
        <taxon>Asterales</taxon>
        <taxon>Asteraceae</taxon>
        <taxon>Carduoideae</taxon>
        <taxon>Cardueae</taxon>
        <taxon>Arctiinae</taxon>
        <taxon>Arctium</taxon>
    </lineage>
</organism>
<comment type="caution">
    <text evidence="1">The sequence shown here is derived from an EMBL/GenBank/DDBJ whole genome shotgun (WGS) entry which is preliminary data.</text>
</comment>
<reference evidence="2" key="1">
    <citation type="journal article" date="2022" name="Mol. Ecol. Resour.">
        <title>The genomes of chicory, endive, great burdock and yacon provide insights into Asteraceae palaeo-polyploidization history and plant inulin production.</title>
        <authorList>
            <person name="Fan W."/>
            <person name="Wang S."/>
            <person name="Wang H."/>
            <person name="Wang A."/>
            <person name="Jiang F."/>
            <person name="Liu H."/>
            <person name="Zhao H."/>
            <person name="Xu D."/>
            <person name="Zhang Y."/>
        </authorList>
    </citation>
    <scope>NUCLEOTIDE SEQUENCE [LARGE SCALE GENOMIC DNA]</scope>
    <source>
        <strain evidence="2">cv. Niubang</strain>
    </source>
</reference>
<name>A0ACB9CLI1_ARCLA</name>
<sequence length="142" mass="15890">MFRSISTNKVSEDDYESIYNQSPKSKGVAPVLRALSLEAANENEASSSLYDEATPKKLKAQIQFSQKAVHIIPFILLFCAFFLWIFSNPDIELPIKNDTSKLQTKERIVEGDDSTNSRGTDMVDMGLHKHDSHKLASTLANL</sequence>
<accession>A0ACB9CLI1</accession>
<evidence type="ECO:0000313" key="1">
    <source>
        <dbReference type="EMBL" id="KAI3735101.1"/>
    </source>
</evidence>
<dbReference type="EMBL" id="CM042050">
    <property type="protein sequence ID" value="KAI3735101.1"/>
    <property type="molecule type" value="Genomic_DNA"/>
</dbReference>
<dbReference type="Proteomes" id="UP001055879">
    <property type="component" value="Linkage Group LG04"/>
</dbReference>
<keyword evidence="2" id="KW-1185">Reference proteome</keyword>